<feature type="transmembrane region" description="Helical" evidence="2">
    <location>
        <begin position="309"/>
        <end position="328"/>
    </location>
</feature>
<evidence type="ECO:0000313" key="5">
    <source>
        <dbReference type="Proteomes" id="UP001303473"/>
    </source>
</evidence>
<feature type="transmembrane region" description="Helical" evidence="2">
    <location>
        <begin position="208"/>
        <end position="228"/>
    </location>
</feature>
<organism evidence="4 5">
    <name type="scientific">Diplogelasinospora grovesii</name>
    <dbReference type="NCBI Taxonomy" id="303347"/>
    <lineage>
        <taxon>Eukaryota</taxon>
        <taxon>Fungi</taxon>
        <taxon>Dikarya</taxon>
        <taxon>Ascomycota</taxon>
        <taxon>Pezizomycotina</taxon>
        <taxon>Sordariomycetes</taxon>
        <taxon>Sordariomycetidae</taxon>
        <taxon>Sordariales</taxon>
        <taxon>Diplogelasinosporaceae</taxon>
        <taxon>Diplogelasinospora</taxon>
    </lineage>
</organism>
<dbReference type="AlphaFoldDB" id="A0AAN6MW51"/>
<feature type="transmembrane region" description="Helical" evidence="2">
    <location>
        <begin position="369"/>
        <end position="388"/>
    </location>
</feature>
<evidence type="ECO:0000256" key="1">
    <source>
        <dbReference type="SAM" id="MobiDB-lite"/>
    </source>
</evidence>
<proteinExistence type="predicted"/>
<keyword evidence="3" id="KW-0732">Signal</keyword>
<feature type="signal peptide" evidence="3">
    <location>
        <begin position="1"/>
        <end position="25"/>
    </location>
</feature>
<keyword evidence="2" id="KW-0812">Transmembrane</keyword>
<feature type="transmembrane region" description="Helical" evidence="2">
    <location>
        <begin position="279"/>
        <end position="302"/>
    </location>
</feature>
<dbReference type="PANTHER" id="PTHR12203">
    <property type="entry name" value="KDEL LYS-ASP-GLU-LEU CONTAINING - RELATED"/>
    <property type="match status" value="1"/>
</dbReference>
<feature type="transmembrane region" description="Helical" evidence="2">
    <location>
        <begin position="89"/>
        <end position="108"/>
    </location>
</feature>
<name>A0AAN6MW51_9PEZI</name>
<feature type="transmembrane region" description="Helical" evidence="2">
    <location>
        <begin position="340"/>
        <end position="357"/>
    </location>
</feature>
<dbReference type="PANTHER" id="PTHR12203:SF35">
    <property type="entry name" value="PROTEIN O-GLUCOSYLTRANSFERASE 1"/>
    <property type="match status" value="1"/>
</dbReference>
<dbReference type="InterPro" id="IPR051091">
    <property type="entry name" value="O-Glucosyltr/Glycosyltrsf_90"/>
</dbReference>
<sequence length="989" mass="111341">MVSSSGGSQLTALCAVASLLWLAHGLEGHQLIEQPRLSSLLILLISSIAAFATSFFATWLPGANGRFDDDLGGPLRATRTDAPKKPRRYFLPALVVCIGLRLELFHRVSYDLQCSSPGVEAFLPVVILAYEFLPGRRTRPGGDAALAEKGDDMWKTVSDIVGDWINESKASLAIGTLTLSVGTYLATTQNLTSTYFCSDTDRTSLVHLLQWIGLILDGVIAILLWRILAWARTTKSRLRTLSGILLVSSLGTGFLYYSFRLFRHSRPMSYHFRGLDPLYVFDIFVDSLTFSTFFVSTSLVIAEGTPLSLAGIVTFICGLLAAGQKTWLMGTWENMSPSTTHFGLILICVGFSFFAYANNLRSVVFLHRAFVIGVLVIIAIAATIFTLIKGRQILDNHPLEKLIYDTRVESDRWLVHATVSNSLPIAVQEYRERHNGRDPPPKFDVWYKFATDRKSPILDRFDQMEEDLRPFWGISPEKIRADLGRVAEEPDIAMLKIEHGTPSHSLAESSPHKIVLDELVDMVKAFAEHLPDMELAINLNDRPRILAPWDDVHRFTEAGKHHGLRKLLSKRALPSGPSDTWPLSHPDGPFKPTAINTDPVERSFTSVRAFREMTALTCPPGTRARSGVHWNVRDLCASCTRPQSQPGGQFLADWALSQELCHQPDLIRLHGFHMTSPDTKPLQELLPVFSRSKTDGYSDILIPLLRRPDENATDEDGREWDMRTRALFWRGQIDPSKFTHDLLRGGHQERLVHLIHNATYADKTTVLMPRTGAKDKKYTHEQLYTGELNALLPMDIGISEYTGCEGDDDEQSKGCEMAVHEFGPPTTPASNTDALRHQYVLVIDSDDGPPDGPDFLRVLRSGSVPFLGSIFKEWYTERLMPWVHFVPVDLRYHALHSTLAYFTGIRREPRKTVSVGERGIQIEISREINMPARQEDARWIAEQGRTWADKAIRREDMQVYLFRLLLEWGRLINDQRDELGFVLLPAKVL</sequence>
<protein>
    <recommendedName>
        <fullName evidence="6">Glycosyltransferase family 90 protein</fullName>
    </recommendedName>
</protein>
<feature type="chain" id="PRO_5042940786" description="Glycosyltransferase family 90 protein" evidence="3">
    <location>
        <begin position="26"/>
        <end position="989"/>
    </location>
</feature>
<gene>
    <name evidence="4" type="ORF">QBC46DRAFT_400739</name>
</gene>
<evidence type="ECO:0000256" key="2">
    <source>
        <dbReference type="SAM" id="Phobius"/>
    </source>
</evidence>
<feature type="transmembrane region" description="Helical" evidence="2">
    <location>
        <begin position="240"/>
        <end position="259"/>
    </location>
</feature>
<dbReference type="Proteomes" id="UP001303473">
    <property type="component" value="Unassembled WGS sequence"/>
</dbReference>
<comment type="caution">
    <text evidence="4">The sequence shown here is derived from an EMBL/GenBank/DDBJ whole genome shotgun (WGS) entry which is preliminary data.</text>
</comment>
<evidence type="ECO:0000256" key="3">
    <source>
        <dbReference type="SAM" id="SignalP"/>
    </source>
</evidence>
<keyword evidence="2" id="KW-1133">Transmembrane helix</keyword>
<feature type="transmembrane region" description="Helical" evidence="2">
    <location>
        <begin position="41"/>
        <end position="60"/>
    </location>
</feature>
<keyword evidence="5" id="KW-1185">Reference proteome</keyword>
<evidence type="ECO:0008006" key="6">
    <source>
        <dbReference type="Google" id="ProtNLM"/>
    </source>
</evidence>
<feature type="region of interest" description="Disordered" evidence="1">
    <location>
        <begin position="575"/>
        <end position="597"/>
    </location>
</feature>
<accession>A0AAN6MW51</accession>
<keyword evidence="2" id="KW-0472">Membrane</keyword>
<evidence type="ECO:0000313" key="4">
    <source>
        <dbReference type="EMBL" id="KAK3934064.1"/>
    </source>
</evidence>
<dbReference type="EMBL" id="MU854033">
    <property type="protein sequence ID" value="KAK3934064.1"/>
    <property type="molecule type" value="Genomic_DNA"/>
</dbReference>
<reference evidence="5" key="1">
    <citation type="journal article" date="2023" name="Mol. Phylogenet. Evol.">
        <title>Genome-scale phylogeny and comparative genomics of the fungal order Sordariales.</title>
        <authorList>
            <person name="Hensen N."/>
            <person name="Bonometti L."/>
            <person name="Westerberg I."/>
            <person name="Brannstrom I.O."/>
            <person name="Guillou S."/>
            <person name="Cros-Aarteil S."/>
            <person name="Calhoun S."/>
            <person name="Haridas S."/>
            <person name="Kuo A."/>
            <person name="Mondo S."/>
            <person name="Pangilinan J."/>
            <person name="Riley R."/>
            <person name="LaButti K."/>
            <person name="Andreopoulos B."/>
            <person name="Lipzen A."/>
            <person name="Chen C."/>
            <person name="Yan M."/>
            <person name="Daum C."/>
            <person name="Ng V."/>
            <person name="Clum A."/>
            <person name="Steindorff A."/>
            <person name="Ohm R.A."/>
            <person name="Martin F."/>
            <person name="Silar P."/>
            <person name="Natvig D.O."/>
            <person name="Lalanne C."/>
            <person name="Gautier V."/>
            <person name="Ament-Velasquez S.L."/>
            <person name="Kruys A."/>
            <person name="Hutchinson M.I."/>
            <person name="Powell A.J."/>
            <person name="Barry K."/>
            <person name="Miller A.N."/>
            <person name="Grigoriev I.V."/>
            <person name="Debuchy R."/>
            <person name="Gladieux P."/>
            <person name="Hiltunen Thoren M."/>
            <person name="Johannesson H."/>
        </authorList>
    </citation>
    <scope>NUCLEOTIDE SEQUENCE [LARGE SCALE GENOMIC DNA]</scope>
    <source>
        <strain evidence="5">CBS 340.73</strain>
    </source>
</reference>